<reference key="1">
    <citation type="submission" date="2017-08" db="EMBL/GenBank/DDBJ databases">
        <title>A dynamic microbial community with high functional redundancy inhabits the cold, oxic subseafloor aquifer.</title>
        <authorList>
            <person name="Tully B.J."/>
            <person name="Wheat C.G."/>
            <person name="Glazer B.T."/>
            <person name="Huber J.A."/>
        </authorList>
    </citation>
    <scope>NUCLEOTIDE SEQUENCE [LARGE SCALE GENOMIC DNA]</scope>
</reference>
<evidence type="ECO:0000256" key="3">
    <source>
        <dbReference type="ARBA" id="ARBA00023163"/>
    </source>
</evidence>
<accession>A0A2A4Z6X8</accession>
<evidence type="ECO:0000256" key="2">
    <source>
        <dbReference type="ARBA" id="ARBA00023125"/>
    </source>
</evidence>
<dbReference type="GO" id="GO:0043200">
    <property type="term" value="P:response to amino acid"/>
    <property type="evidence" value="ECO:0007669"/>
    <property type="project" value="TreeGrafter"/>
</dbReference>
<proteinExistence type="predicted"/>
<organism evidence="5">
    <name type="scientific">OCS116 cluster bacterium</name>
    <dbReference type="NCBI Taxonomy" id="2030921"/>
    <lineage>
        <taxon>Bacteria</taxon>
        <taxon>Pseudomonadati</taxon>
        <taxon>Pseudomonadota</taxon>
        <taxon>Alphaproteobacteria</taxon>
        <taxon>OCS116 cluster</taxon>
    </lineage>
</organism>
<dbReference type="InterPro" id="IPR019887">
    <property type="entry name" value="Tscrpt_reg_AsnC/Lrp_C"/>
</dbReference>
<dbReference type="Gene3D" id="1.10.10.10">
    <property type="entry name" value="Winged helix-like DNA-binding domain superfamily/Winged helix DNA-binding domain"/>
    <property type="match status" value="1"/>
</dbReference>
<dbReference type="PANTHER" id="PTHR30154:SF34">
    <property type="entry name" value="TRANSCRIPTIONAL REGULATOR AZLB"/>
    <property type="match status" value="1"/>
</dbReference>
<evidence type="ECO:0000256" key="1">
    <source>
        <dbReference type="ARBA" id="ARBA00023015"/>
    </source>
</evidence>
<comment type="caution">
    <text evidence="5">The sequence shown here is derived from an EMBL/GenBank/DDBJ whole genome shotgun (WGS) entry which is preliminary data.</text>
</comment>
<dbReference type="CDD" id="cd00090">
    <property type="entry name" value="HTH_ARSR"/>
    <property type="match status" value="1"/>
</dbReference>
<dbReference type="InterPro" id="IPR019888">
    <property type="entry name" value="Tscrpt_reg_AsnC-like"/>
</dbReference>
<dbReference type="AlphaFoldDB" id="A0A2A4Z6X8"/>
<sequence>MDHIDRKILDYLQQDASIRNVDLADRVGLAPSSCLRRVRILWQSGIITRSIILTDSEKMGRHIKAIVSVKLVDHGNDACEDWFASLADERAVSQAYSVSGEMDAVVILTLANMKEFQELSQSLFAGNSNVFQFVTQFVLEELKFNLAH</sequence>
<dbReference type="InterPro" id="IPR000485">
    <property type="entry name" value="AsnC-type_HTH_dom"/>
</dbReference>
<dbReference type="SUPFAM" id="SSF54909">
    <property type="entry name" value="Dimeric alpha+beta barrel"/>
    <property type="match status" value="1"/>
</dbReference>
<dbReference type="PRINTS" id="PR00033">
    <property type="entry name" value="HTHASNC"/>
</dbReference>
<gene>
    <name evidence="5" type="ORF">COB13_04935</name>
</gene>
<dbReference type="Gene3D" id="3.30.70.920">
    <property type="match status" value="1"/>
</dbReference>
<evidence type="ECO:0000313" key="5">
    <source>
        <dbReference type="EMBL" id="PCJ02540.1"/>
    </source>
</evidence>
<reference evidence="5" key="2">
    <citation type="journal article" date="2018" name="ISME J.">
        <title>A dynamic microbial community with high functional redundancy inhabits the cold, oxic subseafloor aquifer.</title>
        <authorList>
            <person name="Tully B.J."/>
            <person name="Wheat C.G."/>
            <person name="Glazer B.T."/>
            <person name="Huber J.A."/>
        </authorList>
    </citation>
    <scope>NUCLEOTIDE SEQUENCE</scope>
    <source>
        <strain evidence="5">NORP83</strain>
    </source>
</reference>
<dbReference type="InterPro" id="IPR011991">
    <property type="entry name" value="ArsR-like_HTH"/>
</dbReference>
<dbReference type="InterPro" id="IPR036388">
    <property type="entry name" value="WH-like_DNA-bd_sf"/>
</dbReference>
<dbReference type="Pfam" id="PF01037">
    <property type="entry name" value="AsnC_trans_reg"/>
    <property type="match status" value="1"/>
</dbReference>
<name>A0A2A4Z6X8_9PROT</name>
<dbReference type="SMART" id="SM00344">
    <property type="entry name" value="HTH_ASNC"/>
    <property type="match status" value="1"/>
</dbReference>
<feature type="domain" description="HTH asnC-type" evidence="4">
    <location>
        <begin position="1"/>
        <end position="62"/>
    </location>
</feature>
<dbReference type="GO" id="GO:0005829">
    <property type="term" value="C:cytosol"/>
    <property type="evidence" value="ECO:0007669"/>
    <property type="project" value="TreeGrafter"/>
</dbReference>
<dbReference type="SUPFAM" id="SSF46785">
    <property type="entry name" value="Winged helix' DNA-binding domain"/>
    <property type="match status" value="1"/>
</dbReference>
<dbReference type="PANTHER" id="PTHR30154">
    <property type="entry name" value="LEUCINE-RESPONSIVE REGULATORY PROTEIN"/>
    <property type="match status" value="1"/>
</dbReference>
<dbReference type="InterPro" id="IPR011008">
    <property type="entry name" value="Dimeric_a/b-barrel"/>
</dbReference>
<dbReference type="GO" id="GO:0043565">
    <property type="term" value="F:sequence-specific DNA binding"/>
    <property type="evidence" value="ECO:0007669"/>
    <property type="project" value="InterPro"/>
</dbReference>
<dbReference type="Pfam" id="PF13412">
    <property type="entry name" value="HTH_24"/>
    <property type="match status" value="1"/>
</dbReference>
<dbReference type="GO" id="GO:0006355">
    <property type="term" value="P:regulation of DNA-templated transcription"/>
    <property type="evidence" value="ECO:0007669"/>
    <property type="project" value="UniProtKB-ARBA"/>
</dbReference>
<dbReference type="EMBL" id="NVUS01000004">
    <property type="protein sequence ID" value="PCJ02540.1"/>
    <property type="molecule type" value="Genomic_DNA"/>
</dbReference>
<protein>
    <submittedName>
        <fullName evidence="5">AsnC family transcriptional regulator</fullName>
    </submittedName>
</protein>
<dbReference type="InterPro" id="IPR036390">
    <property type="entry name" value="WH_DNA-bd_sf"/>
</dbReference>
<dbReference type="PROSITE" id="PS50956">
    <property type="entry name" value="HTH_ASNC_2"/>
    <property type="match status" value="1"/>
</dbReference>
<evidence type="ECO:0000259" key="4">
    <source>
        <dbReference type="PROSITE" id="PS50956"/>
    </source>
</evidence>
<keyword evidence="1" id="KW-0805">Transcription regulation</keyword>
<keyword evidence="2" id="KW-0238">DNA-binding</keyword>
<keyword evidence="3" id="KW-0804">Transcription</keyword>